<dbReference type="InterPro" id="IPR001810">
    <property type="entry name" value="F-box_dom"/>
</dbReference>
<protein>
    <recommendedName>
        <fullName evidence="1">F-box domain-containing protein</fullName>
    </recommendedName>
</protein>
<evidence type="ECO:0000313" key="3">
    <source>
        <dbReference type="Proteomes" id="UP000149121"/>
    </source>
</evidence>
<reference evidence="2 3" key="1">
    <citation type="journal article" date="2016" name="J. Virol.">
        <title>Concurrence of Iridovirus, Polyomavirus, and a Unique Member of a New Group of Fish Papillomaviruses in Lymphocystis Disease-Affected Gilthead Sea Bream.</title>
        <authorList>
            <person name="Lopez-Bueno A."/>
            <person name="Mavian C."/>
            <person name="Labella A.M."/>
            <person name="Castro D."/>
            <person name="Borrego J.J."/>
            <person name="Alcami A."/>
            <person name="Alejo A."/>
        </authorList>
    </citation>
    <scope>NUCLEOTIDE SEQUENCE [LARGE SCALE GENOMIC DNA]</scope>
    <source>
        <strain evidence="2">SA9</strain>
    </source>
</reference>
<dbReference type="Proteomes" id="UP000149121">
    <property type="component" value="Segment"/>
</dbReference>
<evidence type="ECO:0000313" key="2">
    <source>
        <dbReference type="EMBL" id="AOC55203.1"/>
    </source>
</evidence>
<dbReference type="KEGG" id="vg:30902695"/>
<keyword evidence="3" id="KW-1185">Reference proteome</keyword>
<proteinExistence type="predicted"/>
<feature type="domain" description="F-box" evidence="1">
    <location>
        <begin position="22"/>
        <end position="58"/>
    </location>
</feature>
<sequence length="285" mass="34329">MNEIEIEFDPSDWEEIEEDLISESIHNLPTELKYKILSHLPHSKLRELELDNKTYWEIERCKIRIDWNFRFDWSLVNFPRSIRINDRLYVYNLIGDRLHRCLSRHFQTFSGLLNVGEYTDCFDLNFKSSSVETTVKFFPNKRPLIRKISPLTNCSKARRFYEIYDLLVLCKYKYPDPLVKDDSTNDDWKITRWLPPSYYDFQKCTKKCVYNTTKIYETDAFLMFTTEPINIEKDDLEFNYKVQSSDGLTTWKIFRNKFLTGIAVLCNVSEYKEFPLKYHIPEDKN</sequence>
<dbReference type="PROSITE" id="PS50181">
    <property type="entry name" value="FBOX"/>
    <property type="match status" value="1"/>
</dbReference>
<evidence type="ECO:0000259" key="1">
    <source>
        <dbReference type="PROSITE" id="PS50181"/>
    </source>
</evidence>
<gene>
    <name evidence="2" type="ORF">LCDVSa119R</name>
</gene>
<organism evidence="2 3">
    <name type="scientific">Lymphocystis disease virus 3</name>
    <dbReference type="NCBI Taxonomy" id="2560566"/>
    <lineage>
        <taxon>Viruses</taxon>
        <taxon>Varidnaviria</taxon>
        <taxon>Bamfordvirae</taxon>
        <taxon>Nucleocytoviricota</taxon>
        <taxon>Megaviricetes</taxon>
        <taxon>Pimascovirales</taxon>
        <taxon>Pimascovirales incertae sedis</taxon>
        <taxon>Iridoviridae</taxon>
        <taxon>Alphairidovirinae</taxon>
        <taxon>Lymphocystivirus</taxon>
        <taxon>Lymphocystivirus sparus1</taxon>
    </lineage>
</organism>
<dbReference type="EMBL" id="KX643370">
    <property type="protein sequence ID" value="AOC55203.1"/>
    <property type="molecule type" value="Genomic_DNA"/>
</dbReference>
<accession>A0A1B2RW24</accession>
<name>A0A1B2RW24_9VIRU</name>